<gene>
    <name evidence="2" type="ORF">ACFO3M_02580</name>
</gene>
<sequence>MAADATTEQSPHCTSERDQGEAVTMLGEQLIPLIVGFFLTTVLGGGLGSYFQRRAWAHQHAVMREEQERERAVRVFEEVSRLLDKRLYRTRLIYWPMARRDGSSELPTSDVPWEEYRSVVCEWNDSINRNLALVQQYFGVGMRDTFDYEIGDRLVRIGRQLEDIRTKRAPLPRDGFRDLGSELDAVAILIYQFNLDMIRAIQAGKVGWLVTENRPARR</sequence>
<reference evidence="3" key="1">
    <citation type="journal article" date="2019" name="Int. J. Syst. Evol. Microbiol.">
        <title>The Global Catalogue of Microorganisms (GCM) 10K type strain sequencing project: providing services to taxonomists for standard genome sequencing and annotation.</title>
        <authorList>
            <consortium name="The Broad Institute Genomics Platform"/>
            <consortium name="The Broad Institute Genome Sequencing Center for Infectious Disease"/>
            <person name="Wu L."/>
            <person name="Ma J."/>
        </authorList>
    </citation>
    <scope>NUCLEOTIDE SEQUENCE [LARGE SCALE GENOMIC DNA]</scope>
    <source>
        <strain evidence="3">CCUG 62763</strain>
    </source>
</reference>
<evidence type="ECO:0000313" key="2">
    <source>
        <dbReference type="EMBL" id="MFC4692266.1"/>
    </source>
</evidence>
<keyword evidence="1" id="KW-1133">Transmembrane helix</keyword>
<dbReference type="EMBL" id="JBHSGR010000002">
    <property type="protein sequence ID" value="MFC4692266.1"/>
    <property type="molecule type" value="Genomic_DNA"/>
</dbReference>
<evidence type="ECO:0000256" key="1">
    <source>
        <dbReference type="SAM" id="Phobius"/>
    </source>
</evidence>
<dbReference type="RefSeq" id="WP_387985960.1">
    <property type="nucleotide sequence ID" value="NZ_JBHSGR010000002.1"/>
</dbReference>
<accession>A0ABV9LEX8</accession>
<keyword evidence="3" id="KW-1185">Reference proteome</keyword>
<keyword evidence="1" id="KW-0472">Membrane</keyword>
<evidence type="ECO:0000313" key="3">
    <source>
        <dbReference type="Proteomes" id="UP001596025"/>
    </source>
</evidence>
<proteinExistence type="predicted"/>
<feature type="transmembrane region" description="Helical" evidence="1">
    <location>
        <begin position="30"/>
        <end position="51"/>
    </location>
</feature>
<organism evidence="2 3">
    <name type="scientific">Geodermatophilus arenarius</name>
    <dbReference type="NCBI Taxonomy" id="1137990"/>
    <lineage>
        <taxon>Bacteria</taxon>
        <taxon>Bacillati</taxon>
        <taxon>Actinomycetota</taxon>
        <taxon>Actinomycetes</taxon>
        <taxon>Geodermatophilales</taxon>
        <taxon>Geodermatophilaceae</taxon>
        <taxon>Geodermatophilus</taxon>
    </lineage>
</organism>
<keyword evidence="1" id="KW-0812">Transmembrane</keyword>
<name>A0ABV9LEX8_9ACTN</name>
<dbReference type="Proteomes" id="UP001596025">
    <property type="component" value="Unassembled WGS sequence"/>
</dbReference>
<comment type="caution">
    <text evidence="2">The sequence shown here is derived from an EMBL/GenBank/DDBJ whole genome shotgun (WGS) entry which is preliminary data.</text>
</comment>
<protein>
    <submittedName>
        <fullName evidence="2">Uncharacterized protein</fullName>
    </submittedName>
</protein>